<evidence type="ECO:0000313" key="2">
    <source>
        <dbReference type="Proteomes" id="UP001327560"/>
    </source>
</evidence>
<dbReference type="Proteomes" id="UP001327560">
    <property type="component" value="Chromosome 5"/>
</dbReference>
<protein>
    <submittedName>
        <fullName evidence="1">Uncharacterized protein</fullName>
    </submittedName>
</protein>
<reference evidence="1 2" key="1">
    <citation type="submission" date="2023-10" db="EMBL/GenBank/DDBJ databases">
        <title>Chromosome-scale genome assembly provides insights into flower coloration mechanisms of Canna indica.</title>
        <authorList>
            <person name="Li C."/>
        </authorList>
    </citation>
    <scope>NUCLEOTIDE SEQUENCE [LARGE SCALE GENOMIC DNA]</scope>
    <source>
        <tissue evidence="1">Flower</tissue>
    </source>
</reference>
<gene>
    <name evidence="1" type="ORF">Cni_G17092</name>
</gene>
<sequence length="56" mass="6218">MSKITGEFELLDVDASSSQCDCFRSSQFGSRRRVPEVGLSSTRHLNAFMTAAPDDY</sequence>
<name>A0AAQ3QES6_9LILI</name>
<accession>A0AAQ3QES6</accession>
<dbReference type="AlphaFoldDB" id="A0AAQ3QES6"/>
<evidence type="ECO:0000313" key="1">
    <source>
        <dbReference type="EMBL" id="WOL08339.1"/>
    </source>
</evidence>
<dbReference type="EMBL" id="CP136894">
    <property type="protein sequence ID" value="WOL08339.1"/>
    <property type="molecule type" value="Genomic_DNA"/>
</dbReference>
<organism evidence="1 2">
    <name type="scientific">Canna indica</name>
    <name type="common">Indian-shot</name>
    <dbReference type="NCBI Taxonomy" id="4628"/>
    <lineage>
        <taxon>Eukaryota</taxon>
        <taxon>Viridiplantae</taxon>
        <taxon>Streptophyta</taxon>
        <taxon>Embryophyta</taxon>
        <taxon>Tracheophyta</taxon>
        <taxon>Spermatophyta</taxon>
        <taxon>Magnoliopsida</taxon>
        <taxon>Liliopsida</taxon>
        <taxon>Zingiberales</taxon>
        <taxon>Cannaceae</taxon>
        <taxon>Canna</taxon>
    </lineage>
</organism>
<proteinExistence type="predicted"/>
<keyword evidence="2" id="KW-1185">Reference proteome</keyword>